<organism evidence="2 3">
    <name type="scientific">Boletus edulis BED1</name>
    <dbReference type="NCBI Taxonomy" id="1328754"/>
    <lineage>
        <taxon>Eukaryota</taxon>
        <taxon>Fungi</taxon>
        <taxon>Dikarya</taxon>
        <taxon>Basidiomycota</taxon>
        <taxon>Agaricomycotina</taxon>
        <taxon>Agaricomycetes</taxon>
        <taxon>Agaricomycetidae</taxon>
        <taxon>Boletales</taxon>
        <taxon>Boletineae</taxon>
        <taxon>Boletaceae</taxon>
        <taxon>Boletoideae</taxon>
        <taxon>Boletus</taxon>
    </lineage>
</organism>
<feature type="region of interest" description="Disordered" evidence="1">
    <location>
        <begin position="169"/>
        <end position="192"/>
    </location>
</feature>
<evidence type="ECO:0000313" key="3">
    <source>
        <dbReference type="Proteomes" id="UP001194468"/>
    </source>
</evidence>
<accession>A0AAD4BDU4</accession>
<reference evidence="2" key="2">
    <citation type="journal article" date="2020" name="Nat. Commun.">
        <title>Large-scale genome sequencing of mycorrhizal fungi provides insights into the early evolution of symbiotic traits.</title>
        <authorList>
            <person name="Miyauchi S."/>
            <person name="Kiss E."/>
            <person name="Kuo A."/>
            <person name="Drula E."/>
            <person name="Kohler A."/>
            <person name="Sanchez-Garcia M."/>
            <person name="Morin E."/>
            <person name="Andreopoulos B."/>
            <person name="Barry K.W."/>
            <person name="Bonito G."/>
            <person name="Buee M."/>
            <person name="Carver A."/>
            <person name="Chen C."/>
            <person name="Cichocki N."/>
            <person name="Clum A."/>
            <person name="Culley D."/>
            <person name="Crous P.W."/>
            <person name="Fauchery L."/>
            <person name="Girlanda M."/>
            <person name="Hayes R.D."/>
            <person name="Keri Z."/>
            <person name="LaButti K."/>
            <person name="Lipzen A."/>
            <person name="Lombard V."/>
            <person name="Magnuson J."/>
            <person name="Maillard F."/>
            <person name="Murat C."/>
            <person name="Nolan M."/>
            <person name="Ohm R.A."/>
            <person name="Pangilinan J."/>
            <person name="Pereira M.F."/>
            <person name="Perotto S."/>
            <person name="Peter M."/>
            <person name="Pfister S."/>
            <person name="Riley R."/>
            <person name="Sitrit Y."/>
            <person name="Stielow J.B."/>
            <person name="Szollosi G."/>
            <person name="Zifcakova L."/>
            <person name="Stursova M."/>
            <person name="Spatafora J.W."/>
            <person name="Tedersoo L."/>
            <person name="Vaario L.M."/>
            <person name="Yamada A."/>
            <person name="Yan M."/>
            <person name="Wang P."/>
            <person name="Xu J."/>
            <person name="Bruns T."/>
            <person name="Baldrian P."/>
            <person name="Vilgalys R."/>
            <person name="Dunand C."/>
            <person name="Henrissat B."/>
            <person name="Grigoriev I.V."/>
            <person name="Hibbett D."/>
            <person name="Nagy L.G."/>
            <person name="Martin F.M."/>
        </authorList>
    </citation>
    <scope>NUCLEOTIDE SEQUENCE</scope>
    <source>
        <strain evidence="2">BED1</strain>
    </source>
</reference>
<name>A0AAD4BDU4_BOLED</name>
<keyword evidence="3" id="KW-1185">Reference proteome</keyword>
<evidence type="ECO:0000256" key="1">
    <source>
        <dbReference type="SAM" id="MobiDB-lite"/>
    </source>
</evidence>
<reference evidence="2" key="1">
    <citation type="submission" date="2019-10" db="EMBL/GenBank/DDBJ databases">
        <authorList>
            <consortium name="DOE Joint Genome Institute"/>
            <person name="Kuo A."/>
            <person name="Miyauchi S."/>
            <person name="Kiss E."/>
            <person name="Drula E."/>
            <person name="Kohler A."/>
            <person name="Sanchez-Garcia M."/>
            <person name="Andreopoulos B."/>
            <person name="Barry K.W."/>
            <person name="Bonito G."/>
            <person name="Buee M."/>
            <person name="Carver A."/>
            <person name="Chen C."/>
            <person name="Cichocki N."/>
            <person name="Clum A."/>
            <person name="Culley D."/>
            <person name="Crous P.W."/>
            <person name="Fauchery L."/>
            <person name="Girlanda M."/>
            <person name="Hayes R."/>
            <person name="Keri Z."/>
            <person name="LaButti K."/>
            <person name="Lipzen A."/>
            <person name="Lombard V."/>
            <person name="Magnuson J."/>
            <person name="Maillard F."/>
            <person name="Morin E."/>
            <person name="Murat C."/>
            <person name="Nolan M."/>
            <person name="Ohm R."/>
            <person name="Pangilinan J."/>
            <person name="Pereira M."/>
            <person name="Perotto S."/>
            <person name="Peter M."/>
            <person name="Riley R."/>
            <person name="Sitrit Y."/>
            <person name="Stielow B."/>
            <person name="Szollosi G."/>
            <person name="Zifcakova L."/>
            <person name="Stursova M."/>
            <person name="Spatafora J.W."/>
            <person name="Tedersoo L."/>
            <person name="Vaario L.-M."/>
            <person name="Yamada A."/>
            <person name="Yan M."/>
            <person name="Wang P."/>
            <person name="Xu J."/>
            <person name="Bruns T."/>
            <person name="Baldrian P."/>
            <person name="Vilgalys R."/>
            <person name="Henrissat B."/>
            <person name="Grigoriev I.V."/>
            <person name="Hibbett D."/>
            <person name="Nagy L.G."/>
            <person name="Martin F.M."/>
        </authorList>
    </citation>
    <scope>NUCLEOTIDE SEQUENCE</scope>
    <source>
        <strain evidence="2">BED1</strain>
    </source>
</reference>
<gene>
    <name evidence="2" type="ORF">L210DRAFT_3654575</name>
</gene>
<dbReference type="AlphaFoldDB" id="A0AAD4BDU4"/>
<evidence type="ECO:0000313" key="2">
    <source>
        <dbReference type="EMBL" id="KAF8421144.1"/>
    </source>
</evidence>
<sequence>MEELLNIHRIGRALIGANPQQWQQPVNRTKEGYDQLMLQKLKLEQRRNTKNPFKKLANYRAALSFFSASKELYLATKSHSEEVERNLLSFAAEDILLVDGDAPPGTGLGGLAVRLEHPLDDTAEQQILDAINAMISSSAVFEEDETISDTSSFLRDDYVSSAESLLSLISSDTETPEDASSPPSPTSRTTISDDYYSAAESLSLISSHTEESPEDASSRPSPTLRTTIQNQYFIGCIFFLSTLKCAGNNNPVWRVSEQWLSV</sequence>
<proteinExistence type="predicted"/>
<comment type="caution">
    <text evidence="2">The sequence shown here is derived from an EMBL/GenBank/DDBJ whole genome shotgun (WGS) entry which is preliminary data.</text>
</comment>
<dbReference type="EMBL" id="WHUW01000145">
    <property type="protein sequence ID" value="KAF8421144.1"/>
    <property type="molecule type" value="Genomic_DNA"/>
</dbReference>
<dbReference type="Proteomes" id="UP001194468">
    <property type="component" value="Unassembled WGS sequence"/>
</dbReference>
<protein>
    <submittedName>
        <fullName evidence="2">Uncharacterized protein</fullName>
    </submittedName>
</protein>